<evidence type="ECO:0000313" key="4">
    <source>
        <dbReference type="Proteomes" id="UP000093366"/>
    </source>
</evidence>
<feature type="compositionally biased region" description="Low complexity" evidence="1">
    <location>
        <begin position="21"/>
        <end position="33"/>
    </location>
</feature>
<accession>A0A1C0TWM4</accession>
<evidence type="ECO:0008006" key="5">
    <source>
        <dbReference type="Google" id="ProtNLM"/>
    </source>
</evidence>
<dbReference type="PROSITE" id="PS51257">
    <property type="entry name" value="PROKAR_LIPOPROTEIN"/>
    <property type="match status" value="1"/>
</dbReference>
<feature type="region of interest" description="Disordered" evidence="1">
    <location>
        <begin position="20"/>
        <end position="48"/>
    </location>
</feature>
<name>A0A1C0TWM4_9GAMM</name>
<dbReference type="OrthoDB" id="6310801at2"/>
<protein>
    <recommendedName>
        <fullName evidence="5">BACON domain-containing protein</fullName>
    </recommendedName>
</protein>
<organism evidence="3 4">
    <name type="scientific">Pseudoalteromonas luteoviolacea</name>
    <dbReference type="NCBI Taxonomy" id="43657"/>
    <lineage>
        <taxon>Bacteria</taxon>
        <taxon>Pseudomonadati</taxon>
        <taxon>Pseudomonadota</taxon>
        <taxon>Gammaproteobacteria</taxon>
        <taxon>Alteromonadales</taxon>
        <taxon>Pseudoalteromonadaceae</taxon>
        <taxon>Pseudoalteromonas</taxon>
    </lineage>
</organism>
<dbReference type="EMBL" id="MAUJ01000001">
    <property type="protein sequence ID" value="OCQ23644.1"/>
    <property type="molecule type" value="Genomic_DNA"/>
</dbReference>
<sequence length="627" mass="68826">MIKKIALVSAIALILSGCGGSSSSEQPQAPEQSKVPEQPAPTTNTAPTISVNEATDFLAVDGGSLELSIKDSEDDDISVAIISEQTWITAAQTDTTLTLKFAPTLFDVGQHQVKIELSDGKATTEFDLQVTINENPAQWEEHTLTNELLLGGWATEDESLVLAFNSANKGMAINQGKLGQLLLEKDAQGKLQTHVYDCQYVNAFAEPSKCSARVSVDFKVIANEEDKIRVVYQPQNQTQLIKTLHKQIDPKINDEFDFGISTSSFLGRTTGVSKIDTSGESESIIYAKVLHYGPDSAANIFTAGVYAEFEGGKVSKVFSEKKRNVFVDIPESITSNYSGYLYRNTYKSLDLLYASKKYAIFDTSYEGELHSNYDDPDLAPTPEAKAYIDAYLAPQQGMMAISAITKATDVALAANSRYVTMVGLENKVDKQGSQESESLSYFVTKGPGSVILELDSGVTREASYTISDGVLDIELDSQSSKFNLVNIPNSDLLFLINTFEYAIGAEPLKTFASLKILTEVQEGIRLQDHLSQKFQNPYTGEIIRFEESEVAFTYANFEQPVLQPVEYLDDGSANMTECNIWDEGQCWLPSGVVYNYKIVSMTDDQIILFKTSIAGAASKDIEVFNIL</sequence>
<gene>
    <name evidence="3" type="ORF">A7985_06800</name>
</gene>
<evidence type="ECO:0000313" key="3">
    <source>
        <dbReference type="EMBL" id="OCQ23644.1"/>
    </source>
</evidence>
<dbReference type="AlphaFoldDB" id="A0A1C0TWM4"/>
<dbReference type="RefSeq" id="WP_065789658.1">
    <property type="nucleotide sequence ID" value="NZ_MAUJ01000001.1"/>
</dbReference>
<reference evidence="4" key="1">
    <citation type="submission" date="2016-07" db="EMBL/GenBank/DDBJ databases">
        <authorList>
            <person name="Florea S."/>
            <person name="Webb J.S."/>
            <person name="Jaromczyk J."/>
            <person name="Schardl C.L."/>
        </authorList>
    </citation>
    <scope>NUCLEOTIDE SEQUENCE [LARGE SCALE GENOMIC DNA]</scope>
    <source>
        <strain evidence="4">IPB1</strain>
    </source>
</reference>
<feature type="chain" id="PRO_5008646569" description="BACON domain-containing protein" evidence="2">
    <location>
        <begin position="24"/>
        <end position="627"/>
    </location>
</feature>
<proteinExistence type="predicted"/>
<feature type="signal peptide" evidence="2">
    <location>
        <begin position="1"/>
        <end position="23"/>
    </location>
</feature>
<evidence type="ECO:0000256" key="2">
    <source>
        <dbReference type="SAM" id="SignalP"/>
    </source>
</evidence>
<evidence type="ECO:0000256" key="1">
    <source>
        <dbReference type="SAM" id="MobiDB-lite"/>
    </source>
</evidence>
<comment type="caution">
    <text evidence="3">The sequence shown here is derived from an EMBL/GenBank/DDBJ whole genome shotgun (WGS) entry which is preliminary data.</text>
</comment>
<keyword evidence="2" id="KW-0732">Signal</keyword>
<dbReference type="Proteomes" id="UP000093366">
    <property type="component" value="Unassembled WGS sequence"/>
</dbReference>